<dbReference type="Proteomes" id="UP000265515">
    <property type="component" value="Unassembled WGS sequence"/>
</dbReference>
<reference evidence="4 5" key="1">
    <citation type="journal article" date="2018" name="Cell">
        <title>The Chara Genome: Secondary Complexity and Implications for Plant Terrestrialization.</title>
        <authorList>
            <person name="Nishiyama T."/>
            <person name="Sakayama H."/>
            <person name="Vries J.D."/>
            <person name="Buschmann H."/>
            <person name="Saint-Marcoux D."/>
            <person name="Ullrich K.K."/>
            <person name="Haas F.B."/>
            <person name="Vanderstraeten L."/>
            <person name="Becker D."/>
            <person name="Lang D."/>
            <person name="Vosolsobe S."/>
            <person name="Rombauts S."/>
            <person name="Wilhelmsson P.K.I."/>
            <person name="Janitza P."/>
            <person name="Kern R."/>
            <person name="Heyl A."/>
            <person name="Rumpler F."/>
            <person name="Villalobos L.I.A.C."/>
            <person name="Clay J.M."/>
            <person name="Skokan R."/>
            <person name="Toyoda A."/>
            <person name="Suzuki Y."/>
            <person name="Kagoshima H."/>
            <person name="Schijlen E."/>
            <person name="Tajeshwar N."/>
            <person name="Catarino B."/>
            <person name="Hetherington A.J."/>
            <person name="Saltykova A."/>
            <person name="Bonnot C."/>
            <person name="Breuninger H."/>
            <person name="Symeonidi A."/>
            <person name="Radhakrishnan G.V."/>
            <person name="Van Nieuwerburgh F."/>
            <person name="Deforce D."/>
            <person name="Chang C."/>
            <person name="Karol K.G."/>
            <person name="Hedrich R."/>
            <person name="Ulvskov P."/>
            <person name="Glockner G."/>
            <person name="Delwiche C.F."/>
            <person name="Petrasek J."/>
            <person name="Van de Peer Y."/>
            <person name="Friml J."/>
            <person name="Beilby M."/>
            <person name="Dolan L."/>
            <person name="Kohara Y."/>
            <person name="Sugano S."/>
            <person name="Fujiyama A."/>
            <person name="Delaux P.-M."/>
            <person name="Quint M."/>
            <person name="TheiBen G."/>
            <person name="Hagemann M."/>
            <person name="Harholt J."/>
            <person name="Dunand C."/>
            <person name="Zachgo S."/>
            <person name="Langdale J."/>
            <person name="Maumus F."/>
            <person name="Straeten D.V.D."/>
            <person name="Gould S.B."/>
            <person name="Rensing S.A."/>
        </authorList>
    </citation>
    <scope>NUCLEOTIDE SEQUENCE [LARGE SCALE GENOMIC DNA]</scope>
    <source>
        <strain evidence="4 5">S276</strain>
    </source>
</reference>
<dbReference type="InterPro" id="IPR000719">
    <property type="entry name" value="Prot_kinase_dom"/>
</dbReference>
<dbReference type="PROSITE" id="PS50011">
    <property type="entry name" value="PROTEIN_KINASE_DOM"/>
    <property type="match status" value="1"/>
</dbReference>
<dbReference type="PANTHER" id="PTHR45647:SF56">
    <property type="entry name" value="U-BOX DOMAIN-CONTAINING PROTEIN 50-RELATED"/>
    <property type="match status" value="1"/>
</dbReference>
<dbReference type="InterPro" id="IPR036322">
    <property type="entry name" value="WD40_repeat_dom_sf"/>
</dbReference>
<dbReference type="InterPro" id="IPR051348">
    <property type="entry name" value="U-box_ubiquitin_ligases"/>
</dbReference>
<proteinExistence type="predicted"/>
<dbReference type="GO" id="GO:0004672">
    <property type="term" value="F:protein kinase activity"/>
    <property type="evidence" value="ECO:0007669"/>
    <property type="project" value="InterPro"/>
</dbReference>
<keyword evidence="2" id="KW-0853">WD repeat</keyword>
<dbReference type="SUPFAM" id="SSF50978">
    <property type="entry name" value="WD40 repeat-like"/>
    <property type="match status" value="1"/>
</dbReference>
<evidence type="ECO:0000313" key="4">
    <source>
        <dbReference type="EMBL" id="GBG68083.1"/>
    </source>
</evidence>
<evidence type="ECO:0000259" key="3">
    <source>
        <dbReference type="PROSITE" id="PS50011"/>
    </source>
</evidence>
<feature type="repeat" description="WD" evidence="2">
    <location>
        <begin position="235"/>
        <end position="276"/>
    </location>
</feature>
<dbReference type="AlphaFoldDB" id="A0A388KDQ9"/>
<dbReference type="InterPro" id="IPR001245">
    <property type="entry name" value="Ser-Thr/Tyr_kinase_cat_dom"/>
</dbReference>
<dbReference type="EMBL" id="BFEA01000095">
    <property type="protein sequence ID" value="GBG68083.1"/>
    <property type="molecule type" value="Genomic_DNA"/>
</dbReference>
<dbReference type="InterPro" id="IPR011009">
    <property type="entry name" value="Kinase-like_dom_sf"/>
</dbReference>
<comment type="caution">
    <text evidence="4">The sequence shown here is derived from an EMBL/GenBank/DDBJ whole genome shotgun (WGS) entry which is preliminary data.</text>
</comment>
<evidence type="ECO:0000313" key="5">
    <source>
        <dbReference type="Proteomes" id="UP000265515"/>
    </source>
</evidence>
<keyword evidence="5" id="KW-1185">Reference proteome</keyword>
<evidence type="ECO:0000256" key="2">
    <source>
        <dbReference type="PROSITE-ProRule" id="PRU00221"/>
    </source>
</evidence>
<feature type="domain" description="Protein kinase" evidence="3">
    <location>
        <begin position="462"/>
        <end position="743"/>
    </location>
</feature>
<dbReference type="OrthoDB" id="68483at2759"/>
<dbReference type="PANTHER" id="PTHR45647">
    <property type="entry name" value="OS02G0152300 PROTEIN"/>
    <property type="match status" value="1"/>
</dbReference>
<dbReference type="GO" id="GO:0005524">
    <property type="term" value="F:ATP binding"/>
    <property type="evidence" value="ECO:0007669"/>
    <property type="project" value="InterPro"/>
</dbReference>
<protein>
    <recommendedName>
        <fullName evidence="3">Protein kinase domain-containing protein</fullName>
    </recommendedName>
</protein>
<dbReference type="PROSITE" id="PS50082">
    <property type="entry name" value="WD_REPEATS_2"/>
    <property type="match status" value="2"/>
</dbReference>
<dbReference type="Gene3D" id="2.130.10.10">
    <property type="entry name" value="YVTN repeat-like/Quinoprotein amine dehydrogenase"/>
    <property type="match status" value="1"/>
</dbReference>
<dbReference type="Pfam" id="PF00400">
    <property type="entry name" value="WD40"/>
    <property type="match status" value="2"/>
</dbReference>
<feature type="repeat" description="WD" evidence="2">
    <location>
        <begin position="146"/>
        <end position="188"/>
    </location>
</feature>
<dbReference type="Pfam" id="PF07714">
    <property type="entry name" value="PK_Tyr_Ser-Thr"/>
    <property type="match status" value="1"/>
</dbReference>
<dbReference type="SMART" id="SM00320">
    <property type="entry name" value="WD40"/>
    <property type="match status" value="3"/>
</dbReference>
<dbReference type="InterPro" id="IPR001680">
    <property type="entry name" value="WD40_rpt"/>
</dbReference>
<name>A0A388KDQ9_CHABU</name>
<organism evidence="4 5">
    <name type="scientific">Chara braunii</name>
    <name type="common">Braun's stonewort</name>
    <dbReference type="NCBI Taxonomy" id="69332"/>
    <lineage>
        <taxon>Eukaryota</taxon>
        <taxon>Viridiplantae</taxon>
        <taxon>Streptophyta</taxon>
        <taxon>Charophyceae</taxon>
        <taxon>Charales</taxon>
        <taxon>Characeae</taxon>
        <taxon>Chara</taxon>
    </lineage>
</organism>
<accession>A0A388KDQ9</accession>
<dbReference type="Gene3D" id="3.30.200.20">
    <property type="entry name" value="Phosphorylase Kinase, domain 1"/>
    <property type="match status" value="1"/>
</dbReference>
<gene>
    <name evidence="4" type="ORF">CBR_g1204</name>
</gene>
<dbReference type="SUPFAM" id="SSF56112">
    <property type="entry name" value="Protein kinase-like (PK-like)"/>
    <property type="match status" value="1"/>
</dbReference>
<dbReference type="PROSITE" id="PS50294">
    <property type="entry name" value="WD_REPEATS_REGION"/>
    <property type="match status" value="1"/>
</dbReference>
<sequence length="759" mass="85901">MGDGNGKREFQLVPKFERKGQDILKGGCTRELQVLLHPHGPWFIFTPDGKSLQVWNYDSGTRVGTWVTPGVDDVLYARMMHVNNWILVKRKKSFCIYENQGNNLRCIKVLTGETGDEVAFGACVHRSLPYLLTCFNQPNFYLWDLLEGGYQDVYRVKFHPTDSEIFASISGDDTIKVWDLPTRSVIKTLMDTGKGYVEGLAFCDRAQKSLVISHRSQGGTVRIWDYRRGVRMARWETHKENVCQALFHPRMPYIFTASANGEIKVWEESSYQQVLSYSYDKLWNMSLCEHSNILALGGKGEFRVLEVVTQKVKKRREGLACAMVGLEKKIEQEMTKVELNCKKVIEELRAEHQRKEMIVAERFVQLETQMKTMVERLEKSKLTIQEVEGKLAQEVSARKMSDECRAHLADRVSQLEFERDTQAEKLKELEKRLDTEFVDACTTDSPLLLREFSGKELRDATCNFDVKCAEGDPKEQIYVGKLGDGTLVTVRRLRDANTNAIIPPAKFKSTVVDRLRLLRHPHLVTLLGVCYEESSLVYEHMACGNLKDWIIACEGKRTRGLLPWYVRFRIMAEIARGLCFLQSDPLASGGGPVIHRAIRPTNILLDNNFVAKIGGIDKALLDSEPDDGLRQGGNKVSELGGNYSDYVAPECWKSGLFNEKTDIYSLGITLLEMLTGNVSTAFEVIDDVIEDNTAFESALDANAGLWDVNLVREVARLGLSSADRNRRKRPSMMTPDIGILPVLEGIARKVELAETGKDT</sequence>
<dbReference type="InterPro" id="IPR015943">
    <property type="entry name" value="WD40/YVTN_repeat-like_dom_sf"/>
</dbReference>
<dbReference type="Gramene" id="GBG68083">
    <property type="protein sequence ID" value="GBG68083"/>
    <property type="gene ID" value="CBR_g1204"/>
</dbReference>
<keyword evidence="1" id="KW-0833">Ubl conjugation pathway</keyword>
<dbReference type="Gene3D" id="1.10.510.10">
    <property type="entry name" value="Transferase(Phosphotransferase) domain 1"/>
    <property type="match status" value="1"/>
</dbReference>
<evidence type="ECO:0000256" key="1">
    <source>
        <dbReference type="ARBA" id="ARBA00022786"/>
    </source>
</evidence>